<feature type="region of interest" description="Disordered" evidence="1">
    <location>
        <begin position="274"/>
        <end position="303"/>
    </location>
</feature>
<feature type="region of interest" description="Disordered" evidence="1">
    <location>
        <begin position="35"/>
        <end position="71"/>
    </location>
</feature>
<dbReference type="EMBL" id="CACVKT020004476">
    <property type="protein sequence ID" value="CAC5390206.1"/>
    <property type="molecule type" value="Genomic_DNA"/>
</dbReference>
<sequence length="303" mass="35120">MADAMLNKEKVDKTSKSSFEDDLLLLDEDELAYEEKGKGPAKRKCSKTSIGKSSTGSGSKVNNKDAKGKTVVNKGYGLSASTSDSNNNVIINMLTDMRNEQSSTNKRLEDMNKRIDVLYNDDCYDEEYDCEGEVDEDVDEVHEAADDVHDTDTNEQPKSLGTRDRNIRQLTIQDTVNSDEFEDDVEIRKVSGKRYVTEERLTKFERGMKESITQSITQKVGRNSKKHINDVRRKKSRQFFLINKEEITATTCKTESDQDMKKVLEHKKLRTKDTMMDWRKRKKRPEENTEEKDRKRRTINRYQ</sequence>
<proteinExistence type="predicted"/>
<evidence type="ECO:0000313" key="2">
    <source>
        <dbReference type="EMBL" id="CAC5390206.1"/>
    </source>
</evidence>
<dbReference type="AlphaFoldDB" id="A0A6J8C3R8"/>
<gene>
    <name evidence="2" type="ORF">MCOR_25320</name>
</gene>
<name>A0A6J8C3R8_MYTCO</name>
<keyword evidence="3" id="KW-1185">Reference proteome</keyword>
<evidence type="ECO:0000313" key="3">
    <source>
        <dbReference type="Proteomes" id="UP000507470"/>
    </source>
</evidence>
<reference evidence="2 3" key="1">
    <citation type="submission" date="2020-06" db="EMBL/GenBank/DDBJ databases">
        <authorList>
            <person name="Li R."/>
            <person name="Bekaert M."/>
        </authorList>
    </citation>
    <scope>NUCLEOTIDE SEQUENCE [LARGE SCALE GENOMIC DNA]</scope>
    <source>
        <strain evidence="3">wild</strain>
    </source>
</reference>
<dbReference type="OrthoDB" id="10388856at2759"/>
<accession>A0A6J8C3R8</accession>
<feature type="compositionally biased region" description="Basic and acidic residues" evidence="1">
    <location>
        <begin position="274"/>
        <end position="293"/>
    </location>
</feature>
<dbReference type="Proteomes" id="UP000507470">
    <property type="component" value="Unassembled WGS sequence"/>
</dbReference>
<protein>
    <submittedName>
        <fullName evidence="2">Uncharacterized protein</fullName>
    </submittedName>
</protein>
<feature type="compositionally biased region" description="Low complexity" evidence="1">
    <location>
        <begin position="47"/>
        <end position="60"/>
    </location>
</feature>
<organism evidence="2 3">
    <name type="scientific">Mytilus coruscus</name>
    <name type="common">Sea mussel</name>
    <dbReference type="NCBI Taxonomy" id="42192"/>
    <lineage>
        <taxon>Eukaryota</taxon>
        <taxon>Metazoa</taxon>
        <taxon>Spiralia</taxon>
        <taxon>Lophotrochozoa</taxon>
        <taxon>Mollusca</taxon>
        <taxon>Bivalvia</taxon>
        <taxon>Autobranchia</taxon>
        <taxon>Pteriomorphia</taxon>
        <taxon>Mytilida</taxon>
        <taxon>Mytiloidea</taxon>
        <taxon>Mytilidae</taxon>
        <taxon>Mytilinae</taxon>
        <taxon>Mytilus</taxon>
    </lineage>
</organism>
<evidence type="ECO:0000256" key="1">
    <source>
        <dbReference type="SAM" id="MobiDB-lite"/>
    </source>
</evidence>
<feature type="compositionally biased region" description="Basic residues" evidence="1">
    <location>
        <begin position="294"/>
        <end position="303"/>
    </location>
</feature>